<keyword evidence="4 8" id="KW-0378">Hydrolase</keyword>
<organism evidence="11 12">
    <name type="scientific">Ceratodon purpureus</name>
    <name type="common">Fire moss</name>
    <name type="synonym">Dicranum purpureum</name>
    <dbReference type="NCBI Taxonomy" id="3225"/>
    <lineage>
        <taxon>Eukaryota</taxon>
        <taxon>Viridiplantae</taxon>
        <taxon>Streptophyta</taxon>
        <taxon>Embryophyta</taxon>
        <taxon>Bryophyta</taxon>
        <taxon>Bryophytina</taxon>
        <taxon>Bryopsida</taxon>
        <taxon>Dicranidae</taxon>
        <taxon>Pseudoditrichales</taxon>
        <taxon>Ditrichaceae</taxon>
        <taxon>Ceratodon</taxon>
    </lineage>
</organism>
<feature type="domain" description="Pectinesterase catalytic" evidence="10">
    <location>
        <begin position="65"/>
        <end position="356"/>
    </location>
</feature>
<evidence type="ECO:0000259" key="10">
    <source>
        <dbReference type="Pfam" id="PF01095"/>
    </source>
</evidence>
<protein>
    <recommendedName>
        <fullName evidence="3 8">Pectinesterase</fullName>
        <ecNumber evidence="3 8">3.1.1.11</ecNumber>
    </recommendedName>
</protein>
<reference evidence="11" key="1">
    <citation type="submission" date="2020-06" db="EMBL/GenBank/DDBJ databases">
        <title>WGS assembly of Ceratodon purpureus strain R40.</title>
        <authorList>
            <person name="Carey S.B."/>
            <person name="Jenkins J."/>
            <person name="Shu S."/>
            <person name="Lovell J.T."/>
            <person name="Sreedasyam A."/>
            <person name="Maumus F."/>
            <person name="Tiley G.P."/>
            <person name="Fernandez-Pozo N."/>
            <person name="Barry K."/>
            <person name="Chen C."/>
            <person name="Wang M."/>
            <person name="Lipzen A."/>
            <person name="Daum C."/>
            <person name="Saski C.A."/>
            <person name="Payton A.C."/>
            <person name="Mcbreen J.C."/>
            <person name="Conrad R.E."/>
            <person name="Kollar L.M."/>
            <person name="Olsson S."/>
            <person name="Huttunen S."/>
            <person name="Landis J.B."/>
            <person name="Wickett N.J."/>
            <person name="Johnson M.G."/>
            <person name="Rensing S.A."/>
            <person name="Grimwood J."/>
            <person name="Schmutz J."/>
            <person name="Mcdaniel S.F."/>
        </authorList>
    </citation>
    <scope>NUCLEOTIDE SEQUENCE</scope>
    <source>
        <strain evidence="11">R40</strain>
    </source>
</reference>
<dbReference type="PROSITE" id="PS00503">
    <property type="entry name" value="PECTINESTERASE_2"/>
    <property type="match status" value="1"/>
</dbReference>
<dbReference type="EC" id="3.1.1.11" evidence="3 8"/>
<dbReference type="InterPro" id="IPR012334">
    <property type="entry name" value="Pectin_lyas_fold"/>
</dbReference>
<keyword evidence="5 8" id="KW-0063">Aspartyl esterase</keyword>
<comment type="catalytic activity">
    <reaction evidence="6 8">
        <text>[(1-&gt;4)-alpha-D-galacturonosyl methyl ester](n) + n H2O = [(1-&gt;4)-alpha-D-galacturonosyl](n) + n methanol + n H(+)</text>
        <dbReference type="Rhea" id="RHEA:22380"/>
        <dbReference type="Rhea" id="RHEA-COMP:14570"/>
        <dbReference type="Rhea" id="RHEA-COMP:14573"/>
        <dbReference type="ChEBI" id="CHEBI:15377"/>
        <dbReference type="ChEBI" id="CHEBI:15378"/>
        <dbReference type="ChEBI" id="CHEBI:17790"/>
        <dbReference type="ChEBI" id="CHEBI:140522"/>
        <dbReference type="ChEBI" id="CHEBI:140523"/>
        <dbReference type="EC" id="3.1.1.11"/>
    </reaction>
</comment>
<evidence type="ECO:0000256" key="8">
    <source>
        <dbReference type="RuleBase" id="RU000589"/>
    </source>
</evidence>
<dbReference type="EMBL" id="CM026425">
    <property type="protein sequence ID" value="KAG0575834.1"/>
    <property type="molecule type" value="Genomic_DNA"/>
</dbReference>
<feature type="active site" evidence="7">
    <location>
        <position position="223"/>
    </location>
</feature>
<evidence type="ECO:0000256" key="1">
    <source>
        <dbReference type="ARBA" id="ARBA00005184"/>
    </source>
</evidence>
<dbReference type="InterPro" id="IPR011050">
    <property type="entry name" value="Pectin_lyase_fold/virulence"/>
</dbReference>
<comment type="caution">
    <text evidence="11">The sequence shown here is derived from an EMBL/GenBank/DDBJ whole genome shotgun (WGS) entry which is preliminary data.</text>
</comment>
<feature type="region of interest" description="Disordered" evidence="9">
    <location>
        <begin position="1"/>
        <end position="30"/>
    </location>
</feature>
<dbReference type="PANTHER" id="PTHR31321">
    <property type="entry name" value="ACYL-COA THIOESTER HYDROLASE YBHC-RELATED"/>
    <property type="match status" value="1"/>
</dbReference>
<dbReference type="PANTHER" id="PTHR31321:SF12">
    <property type="entry name" value="PECTINESTERASE 31"/>
    <property type="match status" value="1"/>
</dbReference>
<evidence type="ECO:0000256" key="3">
    <source>
        <dbReference type="ARBA" id="ARBA00013229"/>
    </source>
</evidence>
<dbReference type="GO" id="GO:0030599">
    <property type="term" value="F:pectinesterase activity"/>
    <property type="evidence" value="ECO:0007669"/>
    <property type="project" value="UniProtKB-UniRule"/>
</dbReference>
<evidence type="ECO:0000256" key="6">
    <source>
        <dbReference type="ARBA" id="ARBA00047928"/>
    </source>
</evidence>
<evidence type="ECO:0000256" key="4">
    <source>
        <dbReference type="ARBA" id="ARBA00022801"/>
    </source>
</evidence>
<evidence type="ECO:0000313" key="12">
    <source>
        <dbReference type="Proteomes" id="UP000822688"/>
    </source>
</evidence>
<evidence type="ECO:0000256" key="7">
    <source>
        <dbReference type="PROSITE-ProRule" id="PRU10040"/>
    </source>
</evidence>
<dbReference type="InterPro" id="IPR000070">
    <property type="entry name" value="Pectinesterase_cat"/>
</dbReference>
<dbReference type="Proteomes" id="UP000822688">
    <property type="component" value="Chromosome 5"/>
</dbReference>
<dbReference type="InterPro" id="IPR033131">
    <property type="entry name" value="Pectinesterase_Asp_AS"/>
</dbReference>
<dbReference type="Pfam" id="PF01095">
    <property type="entry name" value="Pectinesterase"/>
    <property type="match status" value="1"/>
</dbReference>
<dbReference type="AlphaFoldDB" id="A0A8T0HXL3"/>
<keyword evidence="12" id="KW-1185">Reference proteome</keyword>
<dbReference type="GO" id="GO:0042545">
    <property type="term" value="P:cell wall modification"/>
    <property type="evidence" value="ECO:0007669"/>
    <property type="project" value="UniProtKB-UniRule"/>
</dbReference>
<comment type="similarity">
    <text evidence="2">Belongs to the pectinesterase family.</text>
</comment>
<gene>
    <name evidence="11" type="ORF">KC19_5G034400</name>
</gene>
<evidence type="ECO:0000256" key="5">
    <source>
        <dbReference type="ARBA" id="ARBA00023085"/>
    </source>
</evidence>
<evidence type="ECO:0000256" key="9">
    <source>
        <dbReference type="SAM" id="MobiDB-lite"/>
    </source>
</evidence>
<dbReference type="GO" id="GO:0045490">
    <property type="term" value="P:pectin catabolic process"/>
    <property type="evidence" value="ECO:0007669"/>
    <property type="project" value="UniProtKB-UniRule"/>
</dbReference>
<comment type="pathway">
    <text evidence="1 8">Glycan metabolism; pectin degradation; 2-dehydro-3-deoxy-D-gluconate from pectin: step 1/5.</text>
</comment>
<dbReference type="SUPFAM" id="SSF51126">
    <property type="entry name" value="Pectin lyase-like"/>
    <property type="match status" value="1"/>
</dbReference>
<evidence type="ECO:0000313" key="11">
    <source>
        <dbReference type="EMBL" id="KAG0575834.1"/>
    </source>
</evidence>
<proteinExistence type="inferred from homology"/>
<evidence type="ECO:0000256" key="2">
    <source>
        <dbReference type="ARBA" id="ARBA00008891"/>
    </source>
</evidence>
<name>A0A8T0HXL3_CERPU</name>
<sequence>MGAAGSSLKAQGRHLKPQPPPGVAPTRVGGALEVPGDRVAGGGIVGPMGDFRGGPLQNFNHEGVIRVAQDGSGHFRSVQAAIDSVPLPNSKRVVIWVAPGIYRQPVYVPKQKNLITIQGEDAYKTILTWANTATSIQHDQSPEVIGTGTFACGTVIVEGEDFIAQNITFENAAPQGSGQAVAIRVTADRCAFYQCRFLGWQDTAYLHYGRQYFRDCYIEGSVDFIFGNAQVLLEHCHIHCKSAGFITAQSCRSPEEPTGYVFLRCVITGTGVGKPYMHLGRPWQPCARVVFAFTFMDGCIVPAGWNNWNDKEKERTACFCEFRCTGPGSELGQRVAWARRLTDADAAKFLSVDFVDPQRTWLTRHPVNAPYIPVPLSA</sequence>
<accession>A0A8T0HXL3</accession>
<dbReference type="Gene3D" id="2.160.20.10">
    <property type="entry name" value="Single-stranded right-handed beta-helix, Pectin lyase-like"/>
    <property type="match status" value="1"/>
</dbReference>